<protein>
    <submittedName>
        <fullName evidence="1">Uncharacterized protein</fullName>
    </submittedName>
</protein>
<name>X1IQY7_9ZZZZ</name>
<dbReference type="AlphaFoldDB" id="X1IQY7"/>
<gene>
    <name evidence="1" type="ORF">S03H2_55919</name>
</gene>
<sequence>HKTKEVNYLKREADYSLTYLNEIKEMSNAELYKASFSLILHIKSVNKPF</sequence>
<proteinExistence type="predicted"/>
<comment type="caution">
    <text evidence="1">The sequence shown here is derived from an EMBL/GenBank/DDBJ whole genome shotgun (WGS) entry which is preliminary data.</text>
</comment>
<accession>X1IQY7</accession>
<organism evidence="1">
    <name type="scientific">marine sediment metagenome</name>
    <dbReference type="NCBI Taxonomy" id="412755"/>
    <lineage>
        <taxon>unclassified sequences</taxon>
        <taxon>metagenomes</taxon>
        <taxon>ecological metagenomes</taxon>
    </lineage>
</organism>
<reference evidence="1" key="1">
    <citation type="journal article" date="2014" name="Front. Microbiol.">
        <title>High frequency of phylogenetically diverse reductive dehalogenase-homologous genes in deep subseafloor sedimentary metagenomes.</title>
        <authorList>
            <person name="Kawai M."/>
            <person name="Futagami T."/>
            <person name="Toyoda A."/>
            <person name="Takaki Y."/>
            <person name="Nishi S."/>
            <person name="Hori S."/>
            <person name="Arai W."/>
            <person name="Tsubouchi T."/>
            <person name="Morono Y."/>
            <person name="Uchiyama I."/>
            <person name="Ito T."/>
            <person name="Fujiyama A."/>
            <person name="Inagaki F."/>
            <person name="Takami H."/>
        </authorList>
    </citation>
    <scope>NUCLEOTIDE SEQUENCE</scope>
    <source>
        <strain evidence="1">Expedition CK06-06</strain>
    </source>
</reference>
<dbReference type="EMBL" id="BARU01035759">
    <property type="protein sequence ID" value="GAH84122.1"/>
    <property type="molecule type" value="Genomic_DNA"/>
</dbReference>
<evidence type="ECO:0000313" key="1">
    <source>
        <dbReference type="EMBL" id="GAH84122.1"/>
    </source>
</evidence>
<feature type="non-terminal residue" evidence="1">
    <location>
        <position position="1"/>
    </location>
</feature>